<dbReference type="CDD" id="cd18186">
    <property type="entry name" value="BTB_POZ_ZBTB_KLHL-like"/>
    <property type="match status" value="1"/>
</dbReference>
<dbReference type="Pfam" id="PF00651">
    <property type="entry name" value="BTB"/>
    <property type="match status" value="1"/>
</dbReference>
<proteinExistence type="predicted"/>
<dbReference type="InterPro" id="IPR011333">
    <property type="entry name" value="SKP1/BTB/POZ_sf"/>
</dbReference>
<dbReference type="PROSITE" id="PS50097">
    <property type="entry name" value="BTB"/>
    <property type="match status" value="1"/>
</dbReference>
<sequence>MAHRNAEFYSQDIVFRVEDDLFKVSQHLFVQHSQVFRDMFNIPQPEGIEPDGSSDERPLILEGIEKQDFIQLLRCLYPSQFQRAPGCGFSLDQWKSVLKLSCLYGMIEVKEFAVDCLTTLLKAESPSLQIHLAQLYDVPKWLQPAKTRLVERSGPIDENDGQLIGLTFALEVCALREKALREKALLEKTLREKALLEKTLLENKLRETAQRAKILEEKLDTSLHKNKKRK</sequence>
<dbReference type="InParanoid" id="A0A0C2WX53"/>
<dbReference type="OrthoDB" id="2593747at2759"/>
<protein>
    <recommendedName>
        <fullName evidence="2">BTB domain-containing protein</fullName>
    </recommendedName>
</protein>
<dbReference type="STRING" id="946122.A0A0C2WX53"/>
<keyword evidence="4" id="KW-1185">Reference proteome</keyword>
<dbReference type="SUPFAM" id="SSF54695">
    <property type="entry name" value="POZ domain"/>
    <property type="match status" value="1"/>
</dbReference>
<evidence type="ECO:0000313" key="3">
    <source>
        <dbReference type="EMBL" id="KIL66382.1"/>
    </source>
</evidence>
<dbReference type="Gene3D" id="3.30.710.10">
    <property type="entry name" value="Potassium Channel Kv1.1, Chain A"/>
    <property type="match status" value="1"/>
</dbReference>
<evidence type="ECO:0000259" key="2">
    <source>
        <dbReference type="PROSITE" id="PS50097"/>
    </source>
</evidence>
<dbReference type="SMART" id="SM00225">
    <property type="entry name" value="BTB"/>
    <property type="match status" value="1"/>
</dbReference>
<feature type="domain" description="BTB" evidence="2">
    <location>
        <begin position="11"/>
        <end position="85"/>
    </location>
</feature>
<keyword evidence="1" id="KW-0175">Coiled coil</keyword>
<accession>A0A0C2WX53</accession>
<dbReference type="Proteomes" id="UP000054549">
    <property type="component" value="Unassembled WGS sequence"/>
</dbReference>
<name>A0A0C2WX53_AMAMK</name>
<feature type="coiled-coil region" evidence="1">
    <location>
        <begin position="191"/>
        <end position="218"/>
    </location>
</feature>
<evidence type="ECO:0000256" key="1">
    <source>
        <dbReference type="SAM" id="Coils"/>
    </source>
</evidence>
<dbReference type="InterPro" id="IPR000210">
    <property type="entry name" value="BTB/POZ_dom"/>
</dbReference>
<reference evidence="3 4" key="1">
    <citation type="submission" date="2014-04" db="EMBL/GenBank/DDBJ databases">
        <title>Evolutionary Origins and Diversification of the Mycorrhizal Mutualists.</title>
        <authorList>
            <consortium name="DOE Joint Genome Institute"/>
            <consortium name="Mycorrhizal Genomics Consortium"/>
            <person name="Kohler A."/>
            <person name="Kuo A."/>
            <person name="Nagy L.G."/>
            <person name="Floudas D."/>
            <person name="Copeland A."/>
            <person name="Barry K.W."/>
            <person name="Cichocki N."/>
            <person name="Veneault-Fourrey C."/>
            <person name="LaButti K."/>
            <person name="Lindquist E.A."/>
            <person name="Lipzen A."/>
            <person name="Lundell T."/>
            <person name="Morin E."/>
            <person name="Murat C."/>
            <person name="Riley R."/>
            <person name="Ohm R."/>
            <person name="Sun H."/>
            <person name="Tunlid A."/>
            <person name="Henrissat B."/>
            <person name="Grigoriev I.V."/>
            <person name="Hibbett D.S."/>
            <person name="Martin F."/>
        </authorList>
    </citation>
    <scope>NUCLEOTIDE SEQUENCE [LARGE SCALE GENOMIC DNA]</scope>
    <source>
        <strain evidence="3 4">Koide BX008</strain>
    </source>
</reference>
<dbReference type="AlphaFoldDB" id="A0A0C2WX53"/>
<evidence type="ECO:0000313" key="4">
    <source>
        <dbReference type="Proteomes" id="UP000054549"/>
    </source>
</evidence>
<dbReference type="EMBL" id="KN818236">
    <property type="protein sequence ID" value="KIL66382.1"/>
    <property type="molecule type" value="Genomic_DNA"/>
</dbReference>
<organism evidence="3 4">
    <name type="scientific">Amanita muscaria (strain Koide BX008)</name>
    <dbReference type="NCBI Taxonomy" id="946122"/>
    <lineage>
        <taxon>Eukaryota</taxon>
        <taxon>Fungi</taxon>
        <taxon>Dikarya</taxon>
        <taxon>Basidiomycota</taxon>
        <taxon>Agaricomycotina</taxon>
        <taxon>Agaricomycetes</taxon>
        <taxon>Agaricomycetidae</taxon>
        <taxon>Agaricales</taxon>
        <taxon>Pluteineae</taxon>
        <taxon>Amanitaceae</taxon>
        <taxon>Amanita</taxon>
    </lineage>
</organism>
<dbReference type="HOGENOM" id="CLU_047592_2_2_1"/>
<gene>
    <name evidence="3" type="ORF">M378DRAFT_387334</name>
</gene>